<sequence>MSQMGGTGNISPARARKKVLFGFGMTFPV</sequence>
<comment type="caution">
    <text evidence="1">The sequence shown here is derived from an EMBL/GenBank/DDBJ whole genome shotgun (WGS) entry which is preliminary data.</text>
</comment>
<keyword evidence="2" id="KW-1185">Reference proteome</keyword>
<protein>
    <submittedName>
        <fullName evidence="1">Uncharacterized protein</fullName>
    </submittedName>
</protein>
<organism evidence="1 2">
    <name type="scientific">Thalassospira permensis NBRC 106175</name>
    <dbReference type="NCBI Taxonomy" id="1353532"/>
    <lineage>
        <taxon>Bacteria</taxon>
        <taxon>Pseudomonadati</taxon>
        <taxon>Pseudomonadota</taxon>
        <taxon>Alphaproteobacteria</taxon>
        <taxon>Rhodospirillales</taxon>
        <taxon>Thalassospiraceae</taxon>
        <taxon>Thalassospira</taxon>
    </lineage>
</organism>
<reference evidence="1 2" key="1">
    <citation type="submission" date="2013-07" db="EMBL/GenBank/DDBJ databases">
        <title>Thalassospira permensis NBRC 106175 Genome Sequencing.</title>
        <authorList>
            <person name="Lai Q."/>
            <person name="Shao Z."/>
        </authorList>
    </citation>
    <scope>NUCLEOTIDE SEQUENCE [LARGE SCALE GENOMIC DNA]</scope>
    <source>
        <strain evidence="1 2">NBRC 106175</strain>
    </source>
</reference>
<dbReference type="Proteomes" id="UP000027463">
    <property type="component" value="Unassembled WGS sequence"/>
</dbReference>
<gene>
    <name evidence="1" type="ORF">SMB34_03095</name>
</gene>
<dbReference type="EMBL" id="AUNC01000012">
    <property type="protein sequence ID" value="KEO57712.1"/>
    <property type="molecule type" value="Genomic_DNA"/>
</dbReference>
<evidence type="ECO:0000313" key="1">
    <source>
        <dbReference type="EMBL" id="KEO57712.1"/>
    </source>
</evidence>
<proteinExistence type="predicted"/>
<evidence type="ECO:0000313" key="2">
    <source>
        <dbReference type="Proteomes" id="UP000027463"/>
    </source>
</evidence>
<accession>A0ABR4TPZ5</accession>
<name>A0ABR4TPZ5_9PROT</name>